<dbReference type="EC" id="2.7.7.65" evidence="1"/>
<evidence type="ECO:0000256" key="1">
    <source>
        <dbReference type="ARBA" id="ARBA00012528"/>
    </source>
</evidence>
<dbReference type="GO" id="GO:0043709">
    <property type="term" value="P:cell adhesion involved in single-species biofilm formation"/>
    <property type="evidence" value="ECO:0007669"/>
    <property type="project" value="TreeGrafter"/>
</dbReference>
<feature type="domain" description="GGDEF" evidence="4">
    <location>
        <begin position="270"/>
        <end position="400"/>
    </location>
</feature>
<evidence type="ECO:0000256" key="2">
    <source>
        <dbReference type="ARBA" id="ARBA00034247"/>
    </source>
</evidence>
<dbReference type="InterPro" id="IPR043128">
    <property type="entry name" value="Rev_trsase/Diguanyl_cyclase"/>
</dbReference>
<keyword evidence="6" id="KW-1185">Reference proteome</keyword>
<name>A0A9X3YQQ2_9GAMM</name>
<accession>A0A9X3YQQ2</accession>
<dbReference type="PANTHER" id="PTHR45138:SF9">
    <property type="entry name" value="DIGUANYLATE CYCLASE DGCM-RELATED"/>
    <property type="match status" value="1"/>
</dbReference>
<dbReference type="CDD" id="cd01949">
    <property type="entry name" value="GGDEF"/>
    <property type="match status" value="1"/>
</dbReference>
<feature type="transmembrane region" description="Helical" evidence="3">
    <location>
        <begin position="104"/>
        <end position="121"/>
    </location>
</feature>
<dbReference type="EMBL" id="JAOVZO020000020">
    <property type="protein sequence ID" value="MDC8015740.1"/>
    <property type="molecule type" value="Genomic_DNA"/>
</dbReference>
<feature type="transmembrane region" description="Helical" evidence="3">
    <location>
        <begin position="196"/>
        <end position="217"/>
    </location>
</feature>
<dbReference type="Gene3D" id="3.30.70.270">
    <property type="match status" value="1"/>
</dbReference>
<feature type="transmembrane region" description="Helical" evidence="3">
    <location>
        <begin position="127"/>
        <end position="145"/>
    </location>
</feature>
<feature type="transmembrane region" description="Helical" evidence="3">
    <location>
        <begin position="12"/>
        <end position="31"/>
    </location>
</feature>
<evidence type="ECO:0000313" key="6">
    <source>
        <dbReference type="Proteomes" id="UP001139971"/>
    </source>
</evidence>
<proteinExistence type="predicted"/>
<keyword evidence="3" id="KW-0472">Membrane</keyword>
<dbReference type="Pfam" id="PF00990">
    <property type="entry name" value="GGDEF"/>
    <property type="match status" value="1"/>
</dbReference>
<dbReference type="RefSeq" id="WP_263541288.1">
    <property type="nucleotide sequence ID" value="NZ_JAOVZO020000020.1"/>
</dbReference>
<dbReference type="InterPro" id="IPR050469">
    <property type="entry name" value="Diguanylate_Cyclase"/>
</dbReference>
<evidence type="ECO:0000313" key="5">
    <source>
        <dbReference type="EMBL" id="MDC8015740.1"/>
    </source>
</evidence>
<dbReference type="InterPro" id="IPR029787">
    <property type="entry name" value="Nucleotide_cyclase"/>
</dbReference>
<sequence length="414" mass="45314">MASLFDNVHVLGLTIQAMGAGLIGMLCLMLNRVVQRPALSAWSAGWLSLAFALIAMLVQQAAPKTSAFTLPMYMFGEYLYGYFLIAGCAHFAGRRWPAGLLQPLLTPAAVVAIAMPQLIGYEFRNVFLVQATLLSGFFIVALLALRPAVKRYPSSPGLLAMRIALALLIVNFLYYIPIFGANLLFNEPLPMTALKLSSAAHLVFEFVLGFGGAVLVLEQSHRSLAVRNRDLLADNRRFRIEAEQDALTDACNRHAFFHLLDELAVQQHTAHGCVAVIDVDDMKTINDRFGHAAGDAALVRVANTLRGLVRRDDHLFRWGGDEFLLITIALDGVEFRSRLESLNAKLRGGDPSVQVSHGYAEFTRADQLLDAVRRADVAMYAQKRERAALRRRAGINVIEGGSRGAAGGPRDATI</sequence>
<dbReference type="AlphaFoldDB" id="A0A9X3YQQ2"/>
<dbReference type="SMART" id="SM00267">
    <property type="entry name" value="GGDEF"/>
    <property type="match status" value="1"/>
</dbReference>
<dbReference type="SUPFAM" id="SSF55073">
    <property type="entry name" value="Nucleotide cyclase"/>
    <property type="match status" value="1"/>
</dbReference>
<evidence type="ECO:0000256" key="3">
    <source>
        <dbReference type="SAM" id="Phobius"/>
    </source>
</evidence>
<keyword evidence="3" id="KW-0812">Transmembrane</keyword>
<keyword evidence="3" id="KW-1133">Transmembrane helix</keyword>
<dbReference type="Proteomes" id="UP001139971">
    <property type="component" value="Unassembled WGS sequence"/>
</dbReference>
<dbReference type="InterPro" id="IPR000160">
    <property type="entry name" value="GGDEF_dom"/>
</dbReference>
<dbReference type="GO" id="GO:1902201">
    <property type="term" value="P:negative regulation of bacterial-type flagellum-dependent cell motility"/>
    <property type="evidence" value="ECO:0007669"/>
    <property type="project" value="TreeGrafter"/>
</dbReference>
<comment type="caution">
    <text evidence="5">The sequence shown here is derived from an EMBL/GenBank/DDBJ whole genome shotgun (WGS) entry which is preliminary data.</text>
</comment>
<feature type="transmembrane region" description="Helical" evidence="3">
    <location>
        <begin position="157"/>
        <end position="176"/>
    </location>
</feature>
<evidence type="ECO:0000259" key="4">
    <source>
        <dbReference type="PROSITE" id="PS50887"/>
    </source>
</evidence>
<dbReference type="GO" id="GO:0052621">
    <property type="term" value="F:diguanylate cyclase activity"/>
    <property type="evidence" value="ECO:0007669"/>
    <property type="project" value="UniProtKB-EC"/>
</dbReference>
<dbReference type="GO" id="GO:0005886">
    <property type="term" value="C:plasma membrane"/>
    <property type="evidence" value="ECO:0007669"/>
    <property type="project" value="TreeGrafter"/>
</dbReference>
<dbReference type="PROSITE" id="PS50887">
    <property type="entry name" value="GGDEF"/>
    <property type="match status" value="1"/>
</dbReference>
<dbReference type="PANTHER" id="PTHR45138">
    <property type="entry name" value="REGULATORY COMPONENTS OF SENSORY TRANSDUCTION SYSTEM"/>
    <property type="match status" value="1"/>
</dbReference>
<gene>
    <name evidence="5" type="ORF">OD750_024700</name>
</gene>
<feature type="transmembrane region" description="Helical" evidence="3">
    <location>
        <begin position="70"/>
        <end position="92"/>
    </location>
</feature>
<feature type="transmembrane region" description="Helical" evidence="3">
    <location>
        <begin position="38"/>
        <end position="58"/>
    </location>
</feature>
<comment type="catalytic activity">
    <reaction evidence="2">
        <text>2 GTP = 3',3'-c-di-GMP + 2 diphosphate</text>
        <dbReference type="Rhea" id="RHEA:24898"/>
        <dbReference type="ChEBI" id="CHEBI:33019"/>
        <dbReference type="ChEBI" id="CHEBI:37565"/>
        <dbReference type="ChEBI" id="CHEBI:58805"/>
        <dbReference type="EC" id="2.7.7.65"/>
    </reaction>
</comment>
<dbReference type="NCBIfam" id="TIGR00254">
    <property type="entry name" value="GGDEF"/>
    <property type="match status" value="1"/>
</dbReference>
<reference evidence="5" key="1">
    <citation type="submission" date="2023-02" db="EMBL/GenBank/DDBJ databases">
        <title>Tahibacter soli sp. nov. isolated from soil.</title>
        <authorList>
            <person name="Baek J.H."/>
            <person name="Lee J.K."/>
            <person name="Choi D.G."/>
            <person name="Jeon C.O."/>
        </authorList>
    </citation>
    <scope>NUCLEOTIDE SEQUENCE</scope>
    <source>
        <strain evidence="5">BL</strain>
    </source>
</reference>
<protein>
    <recommendedName>
        <fullName evidence="1">diguanylate cyclase</fullName>
        <ecNumber evidence="1">2.7.7.65</ecNumber>
    </recommendedName>
</protein>
<organism evidence="5 6">
    <name type="scientific">Tahibacter soli</name>
    <dbReference type="NCBI Taxonomy" id="2983605"/>
    <lineage>
        <taxon>Bacteria</taxon>
        <taxon>Pseudomonadati</taxon>
        <taxon>Pseudomonadota</taxon>
        <taxon>Gammaproteobacteria</taxon>
        <taxon>Lysobacterales</taxon>
        <taxon>Rhodanobacteraceae</taxon>
        <taxon>Tahibacter</taxon>
    </lineage>
</organism>